<dbReference type="AlphaFoldDB" id="A0A8J4TWC5"/>
<dbReference type="Proteomes" id="UP000727407">
    <property type="component" value="Unassembled WGS sequence"/>
</dbReference>
<protein>
    <submittedName>
        <fullName evidence="2">Cell death-inducing p53-target protein 1</fullName>
    </submittedName>
</protein>
<accession>A0A8J4TWC5</accession>
<name>A0A8J4TWC5_CLAMG</name>
<sequence length="54" mass="6315">MLHSERRGLPRSAEPDESSWREAVPFLERNFPTSVQHAEISERRRRPGSSQLLQ</sequence>
<feature type="region of interest" description="Disordered" evidence="1">
    <location>
        <begin position="1"/>
        <end position="54"/>
    </location>
</feature>
<evidence type="ECO:0000313" key="3">
    <source>
        <dbReference type="Proteomes" id="UP000727407"/>
    </source>
</evidence>
<evidence type="ECO:0000313" key="2">
    <source>
        <dbReference type="EMBL" id="KAF5895433.1"/>
    </source>
</evidence>
<comment type="caution">
    <text evidence="2">The sequence shown here is derived from an EMBL/GenBank/DDBJ whole genome shotgun (WGS) entry which is preliminary data.</text>
</comment>
<feature type="non-terminal residue" evidence="2">
    <location>
        <position position="54"/>
    </location>
</feature>
<dbReference type="EMBL" id="QNUK01000323">
    <property type="protein sequence ID" value="KAF5895433.1"/>
    <property type="molecule type" value="Genomic_DNA"/>
</dbReference>
<organism evidence="2 3">
    <name type="scientific">Clarias magur</name>
    <name type="common">Asian catfish</name>
    <name type="synonym">Macropteronotus magur</name>
    <dbReference type="NCBI Taxonomy" id="1594786"/>
    <lineage>
        <taxon>Eukaryota</taxon>
        <taxon>Metazoa</taxon>
        <taxon>Chordata</taxon>
        <taxon>Craniata</taxon>
        <taxon>Vertebrata</taxon>
        <taxon>Euteleostomi</taxon>
        <taxon>Actinopterygii</taxon>
        <taxon>Neopterygii</taxon>
        <taxon>Teleostei</taxon>
        <taxon>Ostariophysi</taxon>
        <taxon>Siluriformes</taxon>
        <taxon>Clariidae</taxon>
        <taxon>Clarias</taxon>
    </lineage>
</organism>
<feature type="non-terminal residue" evidence="2">
    <location>
        <position position="1"/>
    </location>
</feature>
<keyword evidence="3" id="KW-1185">Reference proteome</keyword>
<gene>
    <name evidence="2" type="primary">cdip1</name>
    <name evidence="2" type="ORF">DAT39_014858</name>
</gene>
<evidence type="ECO:0000256" key="1">
    <source>
        <dbReference type="SAM" id="MobiDB-lite"/>
    </source>
</evidence>
<proteinExistence type="predicted"/>
<reference evidence="2" key="1">
    <citation type="submission" date="2020-07" db="EMBL/GenBank/DDBJ databases">
        <title>Clarias magur genome sequencing, assembly and annotation.</title>
        <authorList>
            <person name="Kushwaha B."/>
            <person name="Kumar R."/>
            <person name="Das P."/>
            <person name="Joshi C.G."/>
            <person name="Kumar D."/>
            <person name="Nagpure N.S."/>
            <person name="Pandey M."/>
            <person name="Agarwal S."/>
            <person name="Srivastava S."/>
            <person name="Singh M."/>
            <person name="Sahoo L."/>
            <person name="Jayasankar P."/>
            <person name="Meher P.K."/>
            <person name="Koringa P.G."/>
            <person name="Iquebal M.A."/>
            <person name="Das S.P."/>
            <person name="Bit A."/>
            <person name="Patnaik S."/>
            <person name="Patel N."/>
            <person name="Shah T.M."/>
            <person name="Hinsu A."/>
            <person name="Jena J.K."/>
        </authorList>
    </citation>
    <scope>NUCLEOTIDE SEQUENCE</scope>
    <source>
        <strain evidence="2">CIFAMagur01</strain>
        <tissue evidence="2">Testis</tissue>
    </source>
</reference>